<feature type="compositionally biased region" description="Polar residues" evidence="10">
    <location>
        <begin position="1158"/>
        <end position="1178"/>
    </location>
</feature>
<feature type="compositionally biased region" description="Polar residues" evidence="10">
    <location>
        <begin position="671"/>
        <end position="693"/>
    </location>
</feature>
<evidence type="ECO:0000259" key="11">
    <source>
        <dbReference type="PROSITE" id="PS50003"/>
    </source>
</evidence>
<feature type="compositionally biased region" description="Polar residues" evidence="10">
    <location>
        <begin position="2198"/>
        <end position="2217"/>
    </location>
</feature>
<keyword evidence="4" id="KW-0344">Guanine-nucleotide releasing factor</keyword>
<dbReference type="GO" id="GO:0005085">
    <property type="term" value="F:guanyl-nucleotide exchange factor activity"/>
    <property type="evidence" value="ECO:0007669"/>
    <property type="project" value="UniProtKB-KW"/>
</dbReference>
<feature type="compositionally biased region" description="Basic and acidic residues" evidence="10">
    <location>
        <begin position="579"/>
        <end position="591"/>
    </location>
</feature>
<feature type="compositionally biased region" description="Low complexity" evidence="10">
    <location>
        <begin position="1064"/>
        <end position="1077"/>
    </location>
</feature>
<keyword evidence="5" id="KW-0479">Metal-binding</keyword>
<dbReference type="Pfam" id="PF17838">
    <property type="entry name" value="PH_16"/>
    <property type="match status" value="1"/>
</dbReference>
<dbReference type="PROSITE" id="PS50081">
    <property type="entry name" value="ZF_DAG_PE_2"/>
    <property type="match status" value="1"/>
</dbReference>
<dbReference type="FunFam" id="2.30.29.30:FF:000021">
    <property type="entry name" value="Rho guanine nucleotide exchange factor 2"/>
    <property type="match status" value="1"/>
</dbReference>
<dbReference type="PANTHER" id="PTHR13944">
    <property type="entry name" value="AGAP007712-PA"/>
    <property type="match status" value="1"/>
</dbReference>
<dbReference type="InterPro" id="IPR051632">
    <property type="entry name" value="Rho_GEF"/>
</dbReference>
<dbReference type="InterPro" id="IPR000219">
    <property type="entry name" value="DH_dom"/>
</dbReference>
<feature type="region of interest" description="Disordered" evidence="10">
    <location>
        <begin position="383"/>
        <end position="412"/>
    </location>
</feature>
<evidence type="ECO:0000313" key="15">
    <source>
        <dbReference type="Proteomes" id="UP001274896"/>
    </source>
</evidence>
<feature type="region of interest" description="Disordered" evidence="10">
    <location>
        <begin position="452"/>
        <end position="617"/>
    </location>
</feature>
<feature type="compositionally biased region" description="Basic and acidic residues" evidence="10">
    <location>
        <begin position="2001"/>
        <end position="2020"/>
    </location>
</feature>
<dbReference type="GO" id="GO:0071875">
    <property type="term" value="P:adrenergic receptor signaling pathway"/>
    <property type="evidence" value="ECO:0007669"/>
    <property type="project" value="TreeGrafter"/>
</dbReference>
<feature type="compositionally biased region" description="Basic and acidic residues" evidence="10">
    <location>
        <begin position="2088"/>
        <end position="2118"/>
    </location>
</feature>
<feature type="compositionally biased region" description="Polar residues" evidence="10">
    <location>
        <begin position="473"/>
        <end position="495"/>
    </location>
</feature>
<feature type="region of interest" description="Disordered" evidence="10">
    <location>
        <begin position="1157"/>
        <end position="1200"/>
    </location>
</feature>
<proteinExistence type="predicted"/>
<dbReference type="CDD" id="cd00160">
    <property type="entry name" value="RhoGEF"/>
    <property type="match status" value="1"/>
</dbReference>
<keyword evidence="15" id="KW-1185">Reference proteome</keyword>
<evidence type="ECO:0008006" key="16">
    <source>
        <dbReference type="Google" id="ProtNLM"/>
    </source>
</evidence>
<dbReference type="SUPFAM" id="SSF48065">
    <property type="entry name" value="DBL homology domain (DH-domain)"/>
    <property type="match status" value="1"/>
</dbReference>
<feature type="domain" description="Phorbol-ester/DAG-type" evidence="13">
    <location>
        <begin position="1304"/>
        <end position="1351"/>
    </location>
</feature>
<evidence type="ECO:0000256" key="3">
    <source>
        <dbReference type="ARBA" id="ARBA00022553"/>
    </source>
</evidence>
<feature type="region of interest" description="Disordered" evidence="10">
    <location>
        <begin position="2067"/>
        <end position="2118"/>
    </location>
</feature>
<dbReference type="GO" id="GO:0015629">
    <property type="term" value="C:actin cytoskeleton"/>
    <property type="evidence" value="ECO:0007669"/>
    <property type="project" value="TreeGrafter"/>
</dbReference>
<dbReference type="InterPro" id="IPR041020">
    <property type="entry name" value="PH_16"/>
</dbReference>
<feature type="region of interest" description="Disordered" evidence="10">
    <location>
        <begin position="943"/>
        <end position="994"/>
    </location>
</feature>
<dbReference type="GO" id="GO:0005078">
    <property type="term" value="F:MAP-kinase scaffold activity"/>
    <property type="evidence" value="ECO:0007669"/>
    <property type="project" value="TreeGrafter"/>
</dbReference>
<dbReference type="SUPFAM" id="SSF48403">
    <property type="entry name" value="Ankyrin repeat"/>
    <property type="match status" value="1"/>
</dbReference>
<keyword evidence="2" id="KW-0963">Cytoplasm</keyword>
<feature type="compositionally biased region" description="Polar residues" evidence="10">
    <location>
        <begin position="385"/>
        <end position="397"/>
    </location>
</feature>
<feature type="region of interest" description="Disordered" evidence="10">
    <location>
        <begin position="2134"/>
        <end position="2311"/>
    </location>
</feature>
<feature type="region of interest" description="Disordered" evidence="10">
    <location>
        <begin position="1015"/>
        <end position="1108"/>
    </location>
</feature>
<evidence type="ECO:0000256" key="9">
    <source>
        <dbReference type="SAM" id="Coils"/>
    </source>
</evidence>
<sequence length="2311" mass="257856">MASCVRQRTGGSSCISPARLRGIYMQMMSVWEFSIHAKRKRNPDQLLSHQCHNRRAETDAVVAHDRCESVVVTLFSEGPDGLVHHLSSEQMCFVQDLALDMAQFLLSAVGQDKGTEGALLLNECHIPLQECEKLDQSLALAFKHLTLPPDWSLLQDSNDLEPQETLLHFAARRGLQRVASFLLQQPGARHALTLPNREGATPATLAQSCGHSSLLELLIQEETGTQDSTETRKRHCSGDYVVQHHPDLNTYTLSVVNEPGTTPHSLLEDVQELQRAILQNTTQVELPHIGQERADDPEACSEHPQHNSINTTEEEFLPVCEKRDKNEHPGPLKCREADGGRCLSAEALASVSDNDNSDEERACSCENIDRDYGAQAESIAAGIQGDSSDSLQNSSEGESAAPSCGKEREETDRAHGLICEAQQSAEGPEREVQEKGCSLVRADEDQHMELSESAAGDMGITQSVDTPECSDLESCSQGKESSDSGSEVGNENRNSLEQEEMEGVKQTLGTEQSRNDEQESNEADLQSASPFISADMIHPVDDKHEINASQTLVNYELGTKEQENTAKDNTDAQEEDTPDISHHDAETESSHEQFATTCHHKEESDITPDETCQKNDTAEELQMLLDAETNPCSSGFELDDASSVTIDIISQNSADVPESEPEAATGEPDSTIITETTAGCESEGQTLECSTDVSLAALGSQPESSTPSSGDALEPEETERVSANMVQTVSASDPQEVSQQNSLTFECEQNQISEGTEDREDRISLENKDRTEEGSLKNGDGLPETIDILPLKNSEVSDQGERAASPNSLVSEETVESSTEGRLIIIKEGVQPCFDHSESVLCNFSAISPVDIVDGSLSLDERSRLESEHSDEPEVVHTDSAVTEWTEAKETQEVEHKEDIDEQIKAQEELTVSLDDRVDSQTETCLRGVNRVSMIHREGHSLCLDSSTHSRPLEKRHSSASTESPRSPARHSTGSTTLRDSGSDTDGFISTGEDNVFRKGQEVLGVSDSASEVSISCSSTDDTNSLCQPSSSAESSEEVRRRGAGAGGGDAEEEAKDRVTEVPLRSALLRSSIRSQSPFRRHSWGPGKNQAGAGDMNQRSSLQSTGDQKPIFHRRSLSWCPTEIPFSSDLDEISKLLSYSLEGLAAERDDGKLWQVQGACSSQDQQSEDTGSQVSLTEEGQDSDLGDSSSLDSQKSRRYRPFRRSCKSMTLPLRESVSMLSISQRDIDAMRSCGSTSNSLAYSITEEEPGPLRGDFEGKNENKVSRTFSYLKSKMYKKSREKDKGKSWEKEKEAREKEKKAVNGHLFSSVSLGHAAFCQHCNKTLNVKDAVSCTVCSVCVHKSCRDSIPVCTKGKFPKQPQIVIPESSTMPGVTLRTKTSAPRERPWSAILSPDDHVSLSAAPRRHTSIMSFNSSNLSKSMSISNIAVFDEMPLKSLRYLSQSTDNLHKANKVNESTESLIDEGTEIDGQLMGEFEADAKELEADSWSFTADKKYLKQLKKDIIKQQDVIYELIQTEMHHVRTLRIMADVYSKGLLKEVQLEAQTVDKVFPVLDDLLEMHTLFFSSLLERRREAKQEGKVGAFVVSKIGDILLNQFSGSNAESMKKVYGKFCSRHNEAVNLYKELHAKDKRFQTFIRKKMSSSIVRRLGIPECILLVTQRLTKYPVLLQRILQHTKENQEDYEDLTQALQLIKEVIAAVDNKVNEHEKKKKLEEIYNRTDGRTITRMKSGQMFAREDLRRGRKLLHDGPLQLKTTTGRLKGLYFNITALSFNPVTDVQALLLTDVLIFLQEKDQKYVFAILDQRATVIPLQKLIVREVANEDRGFFIIAAGIEKPEMVEVHATSRDERNTWMQLIQNAMQSKEKDDDEGIPSETEEDKKLLESKAKEMRAMLQRKDDQIMALLNEKIKLFHDMGGSGLREDTAVAIRMLFRACSDDMPRGENIMKEAIRELEMLQTLVHSGLGGAVSQQGAIDPGNTASVLLPRRSETFGGFDSHQMNSSKHGDKEEVEDLRRTESDSVLKKGGNSNLLLTLKRNREQILSSVTHLHELLSSLQAVVVQQDTVLEEQRQTLSERPSSRPLSRPPSLVEQEKQRSAERQRQEAAAHAEDRKRREKEWEARDKKLCNREQLLTTKEEEAQKRRSEIEEAQQELQSRKEDYQKDLERLRDAQRRLEREKEQMQREMEMLEQLKETEKRVSRTLSSTSEDSLNIQSSSSVEQEVKREKDEGEQSTSPRKNSLSRMDSRQKGRNLNAFNPFAPKAVSAEGQKQLPNRLLQLTRPKEKKDKKKKKSKSKSTQEAAPPYPNVFLPLFT</sequence>
<keyword evidence="8 9" id="KW-0175">Coiled coil</keyword>
<dbReference type="InterPro" id="IPR011993">
    <property type="entry name" value="PH-like_dom_sf"/>
</dbReference>
<dbReference type="Gene3D" id="1.25.40.20">
    <property type="entry name" value="Ankyrin repeat-containing domain"/>
    <property type="match status" value="1"/>
</dbReference>
<feature type="compositionally biased region" description="Polar residues" evidence="10">
    <location>
        <begin position="1097"/>
        <end position="1107"/>
    </location>
</feature>
<evidence type="ECO:0000313" key="14">
    <source>
        <dbReference type="EMBL" id="KAK3533714.1"/>
    </source>
</evidence>
<evidence type="ECO:0000256" key="2">
    <source>
        <dbReference type="ARBA" id="ARBA00022490"/>
    </source>
</evidence>
<dbReference type="SMART" id="SM00233">
    <property type="entry name" value="PH"/>
    <property type="match status" value="1"/>
</dbReference>
<feature type="region of interest" description="Disordered" evidence="10">
    <location>
        <begin position="1988"/>
        <end position="2023"/>
    </location>
</feature>
<feature type="compositionally biased region" description="Basic and acidic residues" evidence="10">
    <location>
        <begin position="293"/>
        <end position="305"/>
    </location>
</feature>
<keyword evidence="7" id="KW-0862">Zinc</keyword>
<organism evidence="14 15">
    <name type="scientific">Hemibagrus guttatus</name>
    <dbReference type="NCBI Taxonomy" id="175788"/>
    <lineage>
        <taxon>Eukaryota</taxon>
        <taxon>Metazoa</taxon>
        <taxon>Chordata</taxon>
        <taxon>Craniata</taxon>
        <taxon>Vertebrata</taxon>
        <taxon>Euteleostomi</taxon>
        <taxon>Actinopterygii</taxon>
        <taxon>Neopterygii</taxon>
        <taxon>Teleostei</taxon>
        <taxon>Ostariophysi</taxon>
        <taxon>Siluriformes</taxon>
        <taxon>Bagridae</taxon>
        <taxon>Hemibagrus</taxon>
    </lineage>
</organism>
<dbReference type="Gene3D" id="1.20.900.10">
    <property type="entry name" value="Dbl homology (DH) domain"/>
    <property type="match status" value="1"/>
</dbReference>
<dbReference type="PROSITE" id="PS50010">
    <property type="entry name" value="DH_2"/>
    <property type="match status" value="1"/>
</dbReference>
<feature type="region of interest" description="Disordered" evidence="10">
    <location>
        <begin position="649"/>
        <end position="818"/>
    </location>
</feature>
<feature type="coiled-coil region" evidence="9">
    <location>
        <begin position="1878"/>
        <end position="1905"/>
    </location>
</feature>
<dbReference type="CDD" id="cd06503">
    <property type="entry name" value="ATP-synt_Fo_b"/>
    <property type="match status" value="1"/>
</dbReference>
<comment type="subcellular location">
    <subcellularLocation>
        <location evidence="1">Cytoplasm</location>
    </subcellularLocation>
</comment>
<dbReference type="Pfam" id="PF00130">
    <property type="entry name" value="C1_1"/>
    <property type="match status" value="1"/>
</dbReference>
<feature type="compositionally biased region" description="Low complexity" evidence="10">
    <location>
        <begin position="808"/>
        <end position="818"/>
    </location>
</feature>
<feature type="compositionally biased region" description="Basic and acidic residues" evidence="10">
    <location>
        <begin position="2134"/>
        <end position="2144"/>
    </location>
</feature>
<comment type="caution">
    <text evidence="14">The sequence shown here is derived from an EMBL/GenBank/DDBJ whole genome shotgun (WGS) entry which is preliminary data.</text>
</comment>
<feature type="compositionally biased region" description="Low complexity" evidence="10">
    <location>
        <begin position="2072"/>
        <end position="2086"/>
    </location>
</feature>
<dbReference type="GO" id="GO:0035023">
    <property type="term" value="P:regulation of Rho protein signal transduction"/>
    <property type="evidence" value="ECO:0007669"/>
    <property type="project" value="TreeGrafter"/>
</dbReference>
<feature type="compositionally biased region" description="Basic and acidic residues" evidence="10">
    <location>
        <begin position="558"/>
        <end position="570"/>
    </location>
</feature>
<evidence type="ECO:0000256" key="4">
    <source>
        <dbReference type="ARBA" id="ARBA00022658"/>
    </source>
</evidence>
<evidence type="ECO:0000259" key="12">
    <source>
        <dbReference type="PROSITE" id="PS50010"/>
    </source>
</evidence>
<dbReference type="InterPro" id="IPR002219">
    <property type="entry name" value="PKC_DAG/PE"/>
</dbReference>
<feature type="compositionally biased region" description="Polar residues" evidence="10">
    <location>
        <begin position="1015"/>
        <end position="1029"/>
    </location>
</feature>
<evidence type="ECO:0000256" key="10">
    <source>
        <dbReference type="SAM" id="MobiDB-lite"/>
    </source>
</evidence>
<dbReference type="GO" id="GO:0016020">
    <property type="term" value="C:membrane"/>
    <property type="evidence" value="ECO:0007669"/>
    <property type="project" value="TreeGrafter"/>
</dbReference>
<protein>
    <recommendedName>
        <fullName evidence="16">A-kinase anchor protein 13</fullName>
    </recommendedName>
</protein>
<evidence type="ECO:0000259" key="13">
    <source>
        <dbReference type="PROSITE" id="PS50081"/>
    </source>
</evidence>
<evidence type="ECO:0000256" key="1">
    <source>
        <dbReference type="ARBA" id="ARBA00004496"/>
    </source>
</evidence>
<dbReference type="PROSITE" id="PS50003">
    <property type="entry name" value="PH_DOMAIN"/>
    <property type="match status" value="1"/>
</dbReference>
<dbReference type="Pfam" id="PF00621">
    <property type="entry name" value="RhoGEF"/>
    <property type="match status" value="1"/>
</dbReference>
<dbReference type="InterPro" id="IPR001849">
    <property type="entry name" value="PH_domain"/>
</dbReference>
<dbReference type="Gene3D" id="3.30.60.20">
    <property type="match status" value="1"/>
</dbReference>
<feature type="domain" description="PH" evidence="11">
    <location>
        <begin position="1743"/>
        <end position="1860"/>
    </location>
</feature>
<dbReference type="Proteomes" id="UP001274896">
    <property type="component" value="Unassembled WGS sequence"/>
</dbReference>
<evidence type="ECO:0000256" key="8">
    <source>
        <dbReference type="ARBA" id="ARBA00023054"/>
    </source>
</evidence>
<dbReference type="PANTHER" id="PTHR13944:SF18">
    <property type="entry name" value="A-KINASE ANCHOR PROTEIN 13"/>
    <property type="match status" value="1"/>
</dbReference>
<dbReference type="FunFam" id="1.20.900.10:FF:000004">
    <property type="entry name" value="Rho guanine nucleotide exchange factor 2"/>
    <property type="match status" value="1"/>
</dbReference>
<dbReference type="SUPFAM" id="SSF50729">
    <property type="entry name" value="PH domain-like"/>
    <property type="match status" value="1"/>
</dbReference>
<dbReference type="PROSITE" id="PS00479">
    <property type="entry name" value="ZF_DAG_PE_1"/>
    <property type="match status" value="1"/>
</dbReference>
<accession>A0AAE0QW35</accession>
<evidence type="ECO:0000256" key="5">
    <source>
        <dbReference type="ARBA" id="ARBA00022723"/>
    </source>
</evidence>
<feature type="compositionally biased region" description="Basic and acidic residues" evidence="10">
    <location>
        <begin position="2218"/>
        <end position="2227"/>
    </location>
</feature>
<feature type="compositionally biased region" description="Basic residues" evidence="10">
    <location>
        <begin position="2283"/>
        <end position="2292"/>
    </location>
</feature>
<dbReference type="SMART" id="SM00109">
    <property type="entry name" value="C1"/>
    <property type="match status" value="1"/>
</dbReference>
<dbReference type="Gene3D" id="2.30.29.30">
    <property type="entry name" value="Pleckstrin-homology domain (PH domain)/Phosphotyrosine-binding domain (PTB)"/>
    <property type="match status" value="1"/>
</dbReference>
<dbReference type="InterPro" id="IPR036770">
    <property type="entry name" value="Ankyrin_rpt-contain_sf"/>
</dbReference>
<feature type="domain" description="DH" evidence="12">
    <location>
        <begin position="1505"/>
        <end position="1702"/>
    </location>
</feature>
<evidence type="ECO:0000256" key="6">
    <source>
        <dbReference type="ARBA" id="ARBA00022771"/>
    </source>
</evidence>
<keyword evidence="6" id="KW-0863">Zinc-finger</keyword>
<dbReference type="GO" id="GO:0008270">
    <property type="term" value="F:zinc ion binding"/>
    <property type="evidence" value="ECO:0007669"/>
    <property type="project" value="UniProtKB-KW"/>
</dbReference>
<feature type="compositionally biased region" description="Basic and acidic residues" evidence="10">
    <location>
        <begin position="759"/>
        <end position="775"/>
    </location>
</feature>
<dbReference type="EMBL" id="JAUCMX010000010">
    <property type="protein sequence ID" value="KAK3533714.1"/>
    <property type="molecule type" value="Genomic_DNA"/>
</dbReference>
<evidence type="ECO:0000256" key="7">
    <source>
        <dbReference type="ARBA" id="ARBA00022833"/>
    </source>
</evidence>
<feature type="compositionally biased region" description="Polar residues" evidence="10">
    <location>
        <begin position="724"/>
        <end position="754"/>
    </location>
</feature>
<reference evidence="14" key="1">
    <citation type="submission" date="2023-06" db="EMBL/GenBank/DDBJ databases">
        <title>Male Hemibagrus guttatus genome.</title>
        <authorList>
            <person name="Bian C."/>
        </authorList>
    </citation>
    <scope>NUCLEOTIDE SEQUENCE</scope>
    <source>
        <strain evidence="14">Male_cb2023</strain>
        <tissue evidence="14">Muscle</tissue>
    </source>
</reference>
<dbReference type="SMART" id="SM00325">
    <property type="entry name" value="RhoGEF"/>
    <property type="match status" value="1"/>
</dbReference>
<feature type="compositionally biased region" description="Polar residues" evidence="10">
    <location>
        <begin position="959"/>
        <end position="980"/>
    </location>
</feature>
<dbReference type="GO" id="GO:0005737">
    <property type="term" value="C:cytoplasm"/>
    <property type="evidence" value="ECO:0007669"/>
    <property type="project" value="UniProtKB-SubCell"/>
</dbReference>
<keyword evidence="3" id="KW-0597">Phosphoprotein</keyword>
<name>A0AAE0QW35_9TELE</name>
<dbReference type="InterPro" id="IPR046349">
    <property type="entry name" value="C1-like_sf"/>
</dbReference>
<gene>
    <name evidence="14" type="ORF">QTP70_023967</name>
</gene>
<feature type="region of interest" description="Disordered" evidence="10">
    <location>
        <begin position="293"/>
        <end position="315"/>
    </location>
</feature>
<feature type="compositionally biased region" description="Polar residues" evidence="10">
    <location>
        <begin position="2229"/>
        <end position="2240"/>
    </location>
</feature>
<feature type="compositionally biased region" description="Basic and acidic residues" evidence="10">
    <location>
        <begin position="2152"/>
        <end position="2196"/>
    </location>
</feature>
<dbReference type="SUPFAM" id="SSF57889">
    <property type="entry name" value="Cysteine-rich domain"/>
    <property type="match status" value="1"/>
</dbReference>
<dbReference type="InterPro" id="IPR035899">
    <property type="entry name" value="DBL_dom_sf"/>
</dbReference>
<dbReference type="GO" id="GO:0043123">
    <property type="term" value="P:positive regulation of canonical NF-kappaB signal transduction"/>
    <property type="evidence" value="ECO:0007669"/>
    <property type="project" value="TreeGrafter"/>
</dbReference>